<dbReference type="RefSeq" id="WP_310841053.1">
    <property type="nucleotide sequence ID" value="NZ_JAVLSJ010000011.1"/>
</dbReference>
<comment type="caution">
    <text evidence="1">The sequence shown here is derived from an EMBL/GenBank/DDBJ whole genome shotgun (WGS) entry which is preliminary data.</text>
</comment>
<evidence type="ECO:0000313" key="2">
    <source>
        <dbReference type="Proteomes" id="UP001246576"/>
    </source>
</evidence>
<dbReference type="EMBL" id="JAVLSJ010000011">
    <property type="protein sequence ID" value="MDR9850714.1"/>
    <property type="molecule type" value="Genomic_DNA"/>
</dbReference>
<organism evidence="1 2">
    <name type="scientific">Herbaspirillum huttiense subsp. lycopersici</name>
    <dbReference type="NCBI Taxonomy" id="3074428"/>
    <lineage>
        <taxon>Bacteria</taxon>
        <taxon>Pseudomonadati</taxon>
        <taxon>Pseudomonadota</taxon>
        <taxon>Betaproteobacteria</taxon>
        <taxon>Burkholderiales</taxon>
        <taxon>Oxalobacteraceae</taxon>
        <taxon>Herbaspirillum</taxon>
    </lineage>
</organism>
<reference evidence="1" key="1">
    <citation type="submission" date="2023-09" db="EMBL/GenBank/DDBJ databases">
        <title>Description of first Herbaspirillum huttiense subsp. nephrolepsisexaltata and Herbaspirillum huttiense subsp. lycopersicon.</title>
        <authorList>
            <person name="Poudel M."/>
            <person name="Sharma A."/>
            <person name="Goss E."/>
            <person name="Tapia J.H."/>
            <person name="Harmon C.M."/>
            <person name="Jones J.B."/>
        </authorList>
    </citation>
    <scope>NUCLEOTIDE SEQUENCE</scope>
    <source>
        <strain evidence="1">SE1</strain>
    </source>
</reference>
<sequence length="171" mass="19371">MILLSLDDPRWKEFEGGYRLPYDASIALRALRNGMDVWDELWSELHHQGDVGIASYAAVPQLVAMAMKNGSRDWNFYALIAAIETERHRRGNPAVPDWLMESYQEAWCRVVPIATSDLARDCDESLVRIILGVLALAKGATKLGALLSYADASEVDEWAERRLDWSEQYRG</sequence>
<name>A0ABU2ERC1_9BURK</name>
<protein>
    <submittedName>
        <fullName evidence="1">Uncharacterized protein</fullName>
    </submittedName>
</protein>
<keyword evidence="2" id="KW-1185">Reference proteome</keyword>
<proteinExistence type="predicted"/>
<dbReference type="Proteomes" id="UP001246576">
    <property type="component" value="Unassembled WGS sequence"/>
</dbReference>
<gene>
    <name evidence="1" type="ORF">RI048_20955</name>
</gene>
<evidence type="ECO:0000313" key="1">
    <source>
        <dbReference type="EMBL" id="MDR9850714.1"/>
    </source>
</evidence>
<accession>A0ABU2ERC1</accession>